<name>A0A161P9D1_9BACI</name>
<dbReference type="STRING" id="519424.AZF04_10685"/>
<proteinExistence type="predicted"/>
<dbReference type="OrthoDB" id="5430844at2"/>
<evidence type="ECO:0000313" key="2">
    <source>
        <dbReference type="Proteomes" id="UP000075806"/>
    </source>
</evidence>
<protein>
    <recommendedName>
        <fullName evidence="3">Aldolase</fullName>
    </recommendedName>
</protein>
<reference evidence="1" key="1">
    <citation type="submission" date="2016-02" db="EMBL/GenBank/DDBJ databases">
        <title>Genome sequence of Bacillus trypoxylicola KCTC 13244(T).</title>
        <authorList>
            <person name="Jeong H."/>
            <person name="Park S.-H."/>
            <person name="Choi S.-K."/>
        </authorList>
    </citation>
    <scope>NUCLEOTIDE SEQUENCE [LARGE SCALE GENOMIC DNA]</scope>
    <source>
        <strain evidence="1">KCTC 13244</strain>
    </source>
</reference>
<dbReference type="InterPro" id="IPR027417">
    <property type="entry name" value="P-loop_NTPase"/>
</dbReference>
<gene>
    <name evidence="1" type="ORF">AZF04_10685</name>
</gene>
<dbReference type="SUPFAM" id="SSF53795">
    <property type="entry name" value="PEP carboxykinase-like"/>
    <property type="match status" value="1"/>
</dbReference>
<organism evidence="1 2">
    <name type="scientific">Alkalihalobacillus trypoxylicola</name>
    <dbReference type="NCBI Taxonomy" id="519424"/>
    <lineage>
        <taxon>Bacteria</taxon>
        <taxon>Bacillati</taxon>
        <taxon>Bacillota</taxon>
        <taxon>Bacilli</taxon>
        <taxon>Bacillales</taxon>
        <taxon>Bacillaceae</taxon>
        <taxon>Alkalihalobacillus</taxon>
    </lineage>
</organism>
<accession>A0A161P9D1</accession>
<dbReference type="Proteomes" id="UP000075806">
    <property type="component" value="Unassembled WGS sequence"/>
</dbReference>
<dbReference type="RefSeq" id="WP_061949780.1">
    <property type="nucleotide sequence ID" value="NZ_LTAO01000036.1"/>
</dbReference>
<dbReference type="AlphaFoldDB" id="A0A161P9D1"/>
<dbReference type="Gene3D" id="3.40.50.300">
    <property type="entry name" value="P-loop containing nucleotide triphosphate hydrolases"/>
    <property type="match status" value="1"/>
</dbReference>
<dbReference type="EMBL" id="LTAO01000036">
    <property type="protein sequence ID" value="KYG27650.1"/>
    <property type="molecule type" value="Genomic_DNA"/>
</dbReference>
<evidence type="ECO:0000313" key="1">
    <source>
        <dbReference type="EMBL" id="KYG27650.1"/>
    </source>
</evidence>
<keyword evidence="2" id="KW-1185">Reference proteome</keyword>
<evidence type="ECO:0008006" key="3">
    <source>
        <dbReference type="Google" id="ProtNLM"/>
    </source>
</evidence>
<comment type="caution">
    <text evidence="1">The sequence shown here is derived from an EMBL/GenBank/DDBJ whole genome shotgun (WGS) entry which is preliminary data.</text>
</comment>
<sequence>MKEYYVYKAFGLIVKSEIVLPELIHASEDSKQDVTIKIGDLYREWEQQAQKQEQYFSITASQILFRIPNVAIFSMKSGIEITVSPDQNQKSIPNGLLRLYLLGTCMEAILLQRNILPLHGSAIVFNNEAYAIVGESGAGKSTLASAFVQKGCQLLSDDVIPVTMGSNGEVLVTPAYPQQKLWMESLQQFQINYQHFTPLVERREKYAIPVTSHFSDDVKPLVGIIELVKSGNQRVNIKPIHSLEKLQTMFSHTYRNFLLAPLGMTDWHFNISAQILNQITMTRLTRPNDSFTAFELSEVIFDYYEQGELVK</sequence>